<accession>A0A5E4D9Z8</accession>
<feature type="non-terminal residue" evidence="1">
    <location>
        <position position="1"/>
    </location>
</feature>
<sequence>SASNELTQPASVSVTSGQAATITCSGDELSKYYADWFQQQHPGQSPVLVILYDDNKRPSGSRRDFL</sequence>
<comment type="caution">
    <text evidence="1">The sequence shown here is derived from an EMBL/GenBank/DDBJ whole genome shotgun (WGS) entry which is preliminary data.</text>
</comment>
<dbReference type="PANTHER" id="PTHR23267">
    <property type="entry name" value="IMMUNOGLOBULIN LIGHT CHAIN"/>
    <property type="match status" value="1"/>
</dbReference>
<feature type="non-terminal residue" evidence="1">
    <location>
        <position position="66"/>
    </location>
</feature>
<evidence type="ECO:0008006" key="3">
    <source>
        <dbReference type="Google" id="ProtNLM"/>
    </source>
</evidence>
<evidence type="ECO:0000313" key="1">
    <source>
        <dbReference type="EMBL" id="VTJ89991.1"/>
    </source>
</evidence>
<dbReference type="InterPro" id="IPR050150">
    <property type="entry name" value="IgV_Light_Chain"/>
</dbReference>
<dbReference type="Proteomes" id="UP000335636">
    <property type="component" value="Unassembled WGS sequence"/>
</dbReference>
<dbReference type="Gene3D" id="2.60.40.10">
    <property type="entry name" value="Immunoglobulins"/>
    <property type="match status" value="1"/>
</dbReference>
<dbReference type="AlphaFoldDB" id="A0A5E4D9Z8"/>
<protein>
    <recommendedName>
        <fullName evidence="3">Immunoglobulin V-set domain-containing protein</fullName>
    </recommendedName>
</protein>
<dbReference type="InterPro" id="IPR036179">
    <property type="entry name" value="Ig-like_dom_sf"/>
</dbReference>
<reference evidence="1" key="1">
    <citation type="submission" date="2019-04" db="EMBL/GenBank/DDBJ databases">
        <authorList>
            <person name="Alioto T."/>
            <person name="Alioto T."/>
        </authorList>
    </citation>
    <scope>NUCLEOTIDE SEQUENCE [LARGE SCALE GENOMIC DNA]</scope>
</reference>
<organism evidence="1 2">
    <name type="scientific">Marmota monax</name>
    <name type="common">Woodchuck</name>
    <dbReference type="NCBI Taxonomy" id="9995"/>
    <lineage>
        <taxon>Eukaryota</taxon>
        <taxon>Metazoa</taxon>
        <taxon>Chordata</taxon>
        <taxon>Craniata</taxon>
        <taxon>Vertebrata</taxon>
        <taxon>Euteleostomi</taxon>
        <taxon>Mammalia</taxon>
        <taxon>Eutheria</taxon>
        <taxon>Euarchontoglires</taxon>
        <taxon>Glires</taxon>
        <taxon>Rodentia</taxon>
        <taxon>Sciuromorpha</taxon>
        <taxon>Sciuridae</taxon>
        <taxon>Xerinae</taxon>
        <taxon>Marmotini</taxon>
        <taxon>Marmota</taxon>
    </lineage>
</organism>
<name>A0A5E4D9Z8_MARMO</name>
<dbReference type="InterPro" id="IPR013783">
    <property type="entry name" value="Ig-like_fold"/>
</dbReference>
<gene>
    <name evidence="1" type="ORF">MONAX_5E038532</name>
</gene>
<dbReference type="EMBL" id="CABDUW010003993">
    <property type="protein sequence ID" value="VTJ89991.1"/>
    <property type="molecule type" value="Genomic_DNA"/>
</dbReference>
<proteinExistence type="predicted"/>
<dbReference type="SUPFAM" id="SSF48726">
    <property type="entry name" value="Immunoglobulin"/>
    <property type="match status" value="1"/>
</dbReference>
<keyword evidence="2" id="KW-1185">Reference proteome</keyword>
<evidence type="ECO:0000313" key="2">
    <source>
        <dbReference type="Proteomes" id="UP000335636"/>
    </source>
</evidence>